<dbReference type="SUPFAM" id="SSF161111">
    <property type="entry name" value="Cation efflux protein transmembrane domain-like"/>
    <property type="match status" value="1"/>
</dbReference>
<evidence type="ECO:0000259" key="8">
    <source>
        <dbReference type="Pfam" id="PF01545"/>
    </source>
</evidence>
<feature type="domain" description="Cation efflux protein transmembrane" evidence="8">
    <location>
        <begin position="74"/>
        <end position="254"/>
    </location>
</feature>
<evidence type="ECO:0000313" key="10">
    <source>
        <dbReference type="Proteomes" id="UP000652761"/>
    </source>
</evidence>
<dbReference type="OrthoDB" id="435980at2759"/>
<organism evidence="9 10">
    <name type="scientific">Colocasia esculenta</name>
    <name type="common">Wild taro</name>
    <name type="synonym">Arum esculentum</name>
    <dbReference type="NCBI Taxonomy" id="4460"/>
    <lineage>
        <taxon>Eukaryota</taxon>
        <taxon>Viridiplantae</taxon>
        <taxon>Streptophyta</taxon>
        <taxon>Embryophyta</taxon>
        <taxon>Tracheophyta</taxon>
        <taxon>Spermatophyta</taxon>
        <taxon>Magnoliopsida</taxon>
        <taxon>Liliopsida</taxon>
        <taxon>Araceae</taxon>
        <taxon>Aroideae</taxon>
        <taxon>Colocasieae</taxon>
        <taxon>Colocasia</taxon>
    </lineage>
</organism>
<keyword evidence="4" id="KW-0813">Transport</keyword>
<dbReference type="Pfam" id="PF01545">
    <property type="entry name" value="Cation_efflux"/>
    <property type="match status" value="1"/>
</dbReference>
<proteinExistence type="inferred from homology"/>
<protein>
    <recommendedName>
        <fullName evidence="8">Cation efflux protein transmembrane domain-containing protein</fullName>
    </recommendedName>
</protein>
<dbReference type="Proteomes" id="UP000652761">
    <property type="component" value="Unassembled WGS sequence"/>
</dbReference>
<dbReference type="PANTHER" id="PTHR43840:SF15">
    <property type="entry name" value="MITOCHONDRIAL METAL TRANSPORTER 1-RELATED"/>
    <property type="match status" value="1"/>
</dbReference>
<accession>A0A843UCX7</accession>
<dbReference type="InterPro" id="IPR050291">
    <property type="entry name" value="CDF_Transporter"/>
</dbReference>
<evidence type="ECO:0000256" key="4">
    <source>
        <dbReference type="ARBA" id="ARBA00022448"/>
    </source>
</evidence>
<evidence type="ECO:0000256" key="5">
    <source>
        <dbReference type="ARBA" id="ARBA00022692"/>
    </source>
</evidence>
<dbReference type="GO" id="GO:0005774">
    <property type="term" value="C:vacuolar membrane"/>
    <property type="evidence" value="ECO:0007669"/>
    <property type="project" value="UniProtKB-SubCell"/>
</dbReference>
<comment type="subcellular location">
    <subcellularLocation>
        <location evidence="2">Membrane</location>
        <topology evidence="2">Multi-pass membrane protein</topology>
    </subcellularLocation>
</comment>
<dbReference type="InterPro" id="IPR058533">
    <property type="entry name" value="Cation_efflux_TM"/>
</dbReference>
<keyword evidence="7" id="KW-0472">Membrane</keyword>
<evidence type="ECO:0000256" key="6">
    <source>
        <dbReference type="ARBA" id="ARBA00022989"/>
    </source>
</evidence>
<keyword evidence="6" id="KW-1133">Transmembrane helix</keyword>
<dbReference type="AlphaFoldDB" id="A0A843UCX7"/>
<keyword evidence="10" id="KW-1185">Reference proteome</keyword>
<comment type="function">
    <text evidence="1">Involved in sequestration of excess metal in the cytoplasm into vacuoles to maintain metal homeostasis.</text>
</comment>
<dbReference type="FunFam" id="1.20.1510.10:FF:000023">
    <property type="entry name" value="Metal tolerance protein C1"/>
    <property type="match status" value="1"/>
</dbReference>
<dbReference type="GO" id="GO:0008324">
    <property type="term" value="F:monoatomic cation transmembrane transporter activity"/>
    <property type="evidence" value="ECO:0007669"/>
    <property type="project" value="InterPro"/>
</dbReference>
<dbReference type="Gene3D" id="1.20.1510.10">
    <property type="entry name" value="Cation efflux protein transmembrane domain"/>
    <property type="match status" value="1"/>
</dbReference>
<sequence>MGFQLRTLHAAYKISRNVANRSGNGFRSQLVLPAVDHQQSHFWITKRWHMGDHSHFHSHHQDGEGTGADGVFKLGLAADIALAGGKALTGYLSGSTAIIADAAHSVSDIVLSSVALWSFRAARAPRDKEHPYGHGKFETLGALGISFMLIATAGGIGWHAVHVLQGLLVSTPDILNFSLAHQHNNHGLVGHHHGMDLDHPVLALSMTITSISVKEGLYWITKRAADREGSELMKANAWHHRADAVSSVVALIGVGKSLNIEGEYYLPGHILLI</sequence>
<keyword evidence="5" id="KW-0812">Transmembrane</keyword>
<dbReference type="InterPro" id="IPR002524">
    <property type="entry name" value="Cation_efflux"/>
</dbReference>
<evidence type="ECO:0000313" key="9">
    <source>
        <dbReference type="EMBL" id="MQL81418.1"/>
    </source>
</evidence>
<evidence type="ECO:0000256" key="3">
    <source>
        <dbReference type="ARBA" id="ARBA00008873"/>
    </source>
</evidence>
<name>A0A843UCX7_COLES</name>
<reference evidence="9" key="1">
    <citation type="submission" date="2017-07" db="EMBL/GenBank/DDBJ databases">
        <title>Taro Niue Genome Assembly and Annotation.</title>
        <authorList>
            <person name="Atibalentja N."/>
            <person name="Keating K."/>
            <person name="Fields C.J."/>
        </authorList>
    </citation>
    <scope>NUCLEOTIDE SEQUENCE</scope>
    <source>
        <strain evidence="9">Niue_2</strain>
        <tissue evidence="9">Leaf</tissue>
    </source>
</reference>
<comment type="caution">
    <text evidence="9">The sequence shown here is derived from an EMBL/GenBank/DDBJ whole genome shotgun (WGS) entry which is preliminary data.</text>
</comment>
<dbReference type="NCBIfam" id="TIGR01297">
    <property type="entry name" value="CDF"/>
    <property type="match status" value="1"/>
</dbReference>
<dbReference type="PANTHER" id="PTHR43840">
    <property type="entry name" value="MITOCHONDRIAL METAL TRANSPORTER 1-RELATED"/>
    <property type="match status" value="1"/>
</dbReference>
<evidence type="ECO:0000256" key="7">
    <source>
        <dbReference type="ARBA" id="ARBA00023136"/>
    </source>
</evidence>
<evidence type="ECO:0000256" key="2">
    <source>
        <dbReference type="ARBA" id="ARBA00004141"/>
    </source>
</evidence>
<comment type="similarity">
    <text evidence="3">Belongs to the cation diffusion facilitator (CDF) transporter (TC 2.A.4) family. SLC30A subfamily.</text>
</comment>
<dbReference type="InterPro" id="IPR027469">
    <property type="entry name" value="Cation_efflux_TMD_sf"/>
</dbReference>
<evidence type="ECO:0000256" key="1">
    <source>
        <dbReference type="ARBA" id="ARBA00003168"/>
    </source>
</evidence>
<dbReference type="EMBL" id="NMUH01000566">
    <property type="protein sequence ID" value="MQL81418.1"/>
    <property type="molecule type" value="Genomic_DNA"/>
</dbReference>
<gene>
    <name evidence="9" type="ORF">Taro_013877</name>
</gene>